<evidence type="ECO:0000313" key="2">
    <source>
        <dbReference type="Proteomes" id="UP000320055"/>
    </source>
</evidence>
<gene>
    <name evidence="1" type="ORF">H1P_2530003</name>
</gene>
<dbReference type="Proteomes" id="UP000320055">
    <property type="component" value="Unassembled WGS sequence"/>
</dbReference>
<keyword evidence="2" id="KW-1185">Reference proteome</keyword>
<organism evidence="1 2">
    <name type="scientific">Hyella patelloides LEGE 07179</name>
    <dbReference type="NCBI Taxonomy" id="945734"/>
    <lineage>
        <taxon>Bacteria</taxon>
        <taxon>Bacillati</taxon>
        <taxon>Cyanobacteriota</taxon>
        <taxon>Cyanophyceae</taxon>
        <taxon>Pleurocapsales</taxon>
        <taxon>Hyellaceae</taxon>
        <taxon>Hyella</taxon>
    </lineage>
</organism>
<dbReference type="EMBL" id="CAACVJ010000172">
    <property type="protein sequence ID" value="VEP14275.1"/>
    <property type="molecule type" value="Genomic_DNA"/>
</dbReference>
<evidence type="ECO:0000313" key="1">
    <source>
        <dbReference type="EMBL" id="VEP14275.1"/>
    </source>
</evidence>
<accession>A0A563VS76</accession>
<proteinExistence type="predicted"/>
<reference evidence="1 2" key="1">
    <citation type="submission" date="2019-01" db="EMBL/GenBank/DDBJ databases">
        <authorList>
            <person name="Brito A."/>
        </authorList>
    </citation>
    <scope>NUCLEOTIDE SEQUENCE [LARGE SCALE GENOMIC DNA]</scope>
    <source>
        <strain evidence="1">1</strain>
    </source>
</reference>
<dbReference type="RefSeq" id="WP_222427230.1">
    <property type="nucleotide sequence ID" value="NZ_LR213996.1"/>
</dbReference>
<sequence>MGGAYKFCRETTESAPWVSLNEQLVQDRYETDSNTVSHHFWLWNFLINRIDEYFLRVRRLVR</sequence>
<name>A0A563VS76_9CYAN</name>
<dbReference type="AlphaFoldDB" id="A0A563VS76"/>
<protein>
    <submittedName>
        <fullName evidence="1">Uncharacterized protein</fullName>
    </submittedName>
</protein>